<comment type="caution">
    <text evidence="2">The sequence shown here is derived from an EMBL/GenBank/DDBJ whole genome shotgun (WGS) entry which is preliminary data.</text>
</comment>
<feature type="compositionally biased region" description="Basic and acidic residues" evidence="1">
    <location>
        <begin position="49"/>
        <end position="67"/>
    </location>
</feature>
<evidence type="ECO:0000313" key="2">
    <source>
        <dbReference type="EMBL" id="GFY44518.1"/>
    </source>
</evidence>
<sequence>MYDADRHQEVEPLKRSGLEVSLVSVVQPRDRPRKKESVTRHFPIWKDSRQNIPDREVNHSREEETKAHVTQRRRISRLPSRSRAFHAAAETEG</sequence>
<accession>A0A8X6X049</accession>
<keyword evidence="3" id="KW-1185">Reference proteome</keyword>
<evidence type="ECO:0000256" key="1">
    <source>
        <dbReference type="SAM" id="MobiDB-lite"/>
    </source>
</evidence>
<gene>
    <name evidence="2" type="ORF">TNIN_203291</name>
</gene>
<proteinExistence type="predicted"/>
<reference evidence="2" key="1">
    <citation type="submission" date="2020-08" db="EMBL/GenBank/DDBJ databases">
        <title>Multicomponent nature underlies the extraordinary mechanical properties of spider dragline silk.</title>
        <authorList>
            <person name="Kono N."/>
            <person name="Nakamura H."/>
            <person name="Mori M."/>
            <person name="Yoshida Y."/>
            <person name="Ohtoshi R."/>
            <person name="Malay A.D."/>
            <person name="Moran D.A.P."/>
            <person name="Tomita M."/>
            <person name="Numata K."/>
            <person name="Arakawa K."/>
        </authorList>
    </citation>
    <scope>NUCLEOTIDE SEQUENCE</scope>
</reference>
<dbReference type="Proteomes" id="UP000886998">
    <property type="component" value="Unassembled WGS sequence"/>
</dbReference>
<dbReference type="OrthoDB" id="10533236at2759"/>
<feature type="region of interest" description="Disordered" evidence="1">
    <location>
        <begin position="49"/>
        <end position="93"/>
    </location>
</feature>
<dbReference type="EMBL" id="BMAV01004271">
    <property type="protein sequence ID" value="GFY44518.1"/>
    <property type="molecule type" value="Genomic_DNA"/>
</dbReference>
<dbReference type="AlphaFoldDB" id="A0A8X6X049"/>
<protein>
    <submittedName>
        <fullName evidence="2">Uncharacterized protein</fullName>
    </submittedName>
</protein>
<organism evidence="2 3">
    <name type="scientific">Trichonephila inaurata madagascariensis</name>
    <dbReference type="NCBI Taxonomy" id="2747483"/>
    <lineage>
        <taxon>Eukaryota</taxon>
        <taxon>Metazoa</taxon>
        <taxon>Ecdysozoa</taxon>
        <taxon>Arthropoda</taxon>
        <taxon>Chelicerata</taxon>
        <taxon>Arachnida</taxon>
        <taxon>Araneae</taxon>
        <taxon>Araneomorphae</taxon>
        <taxon>Entelegynae</taxon>
        <taxon>Araneoidea</taxon>
        <taxon>Nephilidae</taxon>
        <taxon>Trichonephila</taxon>
        <taxon>Trichonephila inaurata</taxon>
    </lineage>
</organism>
<evidence type="ECO:0000313" key="3">
    <source>
        <dbReference type="Proteomes" id="UP000886998"/>
    </source>
</evidence>
<name>A0A8X6X049_9ARAC</name>